<evidence type="ECO:0000256" key="4">
    <source>
        <dbReference type="ARBA" id="ARBA00022475"/>
    </source>
</evidence>
<evidence type="ECO:0000256" key="9">
    <source>
        <dbReference type="SAM" id="Phobius"/>
    </source>
</evidence>
<dbReference type="PANTHER" id="PTHR42925:SF2">
    <property type="entry name" value="NA+ DRIVEN MULTIDRUG EFFLUX PUMP"/>
    <property type="match status" value="1"/>
</dbReference>
<accession>A0ABT5R722</accession>
<keyword evidence="11" id="KW-1185">Reference proteome</keyword>
<evidence type="ECO:0000256" key="6">
    <source>
        <dbReference type="ARBA" id="ARBA00022989"/>
    </source>
</evidence>
<dbReference type="NCBIfam" id="TIGR00797">
    <property type="entry name" value="matE"/>
    <property type="match status" value="1"/>
</dbReference>
<feature type="transmembrane region" description="Helical" evidence="9">
    <location>
        <begin position="318"/>
        <end position="341"/>
    </location>
</feature>
<feature type="transmembrane region" description="Helical" evidence="9">
    <location>
        <begin position="353"/>
        <end position="381"/>
    </location>
</feature>
<feature type="transmembrane region" description="Helical" evidence="9">
    <location>
        <begin position="56"/>
        <end position="79"/>
    </location>
</feature>
<feature type="transmembrane region" description="Helical" evidence="9">
    <location>
        <begin position="162"/>
        <end position="186"/>
    </location>
</feature>
<comment type="caution">
    <text evidence="10">The sequence shown here is derived from an EMBL/GenBank/DDBJ whole genome shotgun (WGS) entry which is preliminary data.</text>
</comment>
<dbReference type="PANTHER" id="PTHR42925">
    <property type="entry name" value="MULTIDRUG AND TOXIN EFFLUX PROTEIN MATE FAMILY"/>
    <property type="match status" value="1"/>
</dbReference>
<evidence type="ECO:0000313" key="10">
    <source>
        <dbReference type="EMBL" id="MDD1796070.1"/>
    </source>
</evidence>
<dbReference type="PIRSF" id="PIRSF006603">
    <property type="entry name" value="DinF"/>
    <property type="match status" value="1"/>
</dbReference>
<dbReference type="InterPro" id="IPR002528">
    <property type="entry name" value="MATE_fam"/>
</dbReference>
<feature type="transmembrane region" description="Helical" evidence="9">
    <location>
        <begin position="393"/>
        <end position="413"/>
    </location>
</feature>
<evidence type="ECO:0000256" key="7">
    <source>
        <dbReference type="ARBA" id="ARBA00023136"/>
    </source>
</evidence>
<dbReference type="InterPro" id="IPR048279">
    <property type="entry name" value="MdtK-like"/>
</dbReference>
<keyword evidence="5 9" id="KW-0812">Transmembrane</keyword>
<evidence type="ECO:0000256" key="3">
    <source>
        <dbReference type="ARBA" id="ARBA00022448"/>
    </source>
</evidence>
<protein>
    <recommendedName>
        <fullName evidence="2">Multidrug resistance protein NorM</fullName>
    </recommendedName>
    <alternativeName>
        <fullName evidence="8">Na(+)/drug antiporter</fullName>
    </alternativeName>
</protein>
<feature type="transmembrane region" description="Helical" evidence="9">
    <location>
        <begin position="91"/>
        <end position="113"/>
    </location>
</feature>
<evidence type="ECO:0000313" key="11">
    <source>
        <dbReference type="Proteomes" id="UP001149400"/>
    </source>
</evidence>
<dbReference type="RefSeq" id="WP_274166832.1">
    <property type="nucleotide sequence ID" value="NZ_JAJUBC010000041.1"/>
</dbReference>
<name>A0ABT5R722_9GAMM</name>
<dbReference type="Pfam" id="PF01554">
    <property type="entry name" value="MatE"/>
    <property type="match status" value="2"/>
</dbReference>
<keyword evidence="3" id="KW-0813">Transport</keyword>
<dbReference type="EMBL" id="JAJUBC010000041">
    <property type="protein sequence ID" value="MDD1796070.1"/>
    <property type="molecule type" value="Genomic_DNA"/>
</dbReference>
<evidence type="ECO:0000256" key="8">
    <source>
        <dbReference type="ARBA" id="ARBA00030855"/>
    </source>
</evidence>
<keyword evidence="4" id="KW-1003">Cell membrane</keyword>
<evidence type="ECO:0000256" key="5">
    <source>
        <dbReference type="ARBA" id="ARBA00022692"/>
    </source>
</evidence>
<feature type="transmembrane region" description="Helical" evidence="9">
    <location>
        <begin position="192"/>
        <end position="218"/>
    </location>
</feature>
<comment type="subcellular location">
    <subcellularLocation>
        <location evidence="1">Cell inner membrane</location>
        <topology evidence="1">Multi-pass membrane protein</topology>
    </subcellularLocation>
</comment>
<reference evidence="10" key="1">
    <citation type="submission" date="2021-12" db="EMBL/GenBank/DDBJ databases">
        <title>Enterovibrio ZSDZ35 sp. nov. and Enterovibrio ZSDZ42 sp. nov., isolated from coastal seawater in Qingdao.</title>
        <authorList>
            <person name="Zhang P."/>
        </authorList>
    </citation>
    <scope>NUCLEOTIDE SEQUENCE</scope>
    <source>
        <strain evidence="10">ZSDZ42</strain>
    </source>
</reference>
<sequence length="456" mass="48985">MTTEQNYGYFLRRVALLGFPLVLQSLLFSSAGFIDSLLVSQLGTQEVAASSIGARVFWFAGIFIWGMGTGMGVLLAQYWGAKDEQGLRRNFALGSTFSTLASALIFSLCWFFPSTIPSLFKVSGETATLAADYLQIISIALLLAGPTISMDSALRSLGKTKVTLYMSIAEIGVNIGLSFVLIFGYFGMPEMGLMGAGVGTLSARVLRVVLSVLTIHFFNPVLILKPKDFAFSLNTVKRYLNITAPIIAGSLMWSGGIFTYQLIMGRMGETELATMAIISSLEAMTLCVASGLSGATAIIVGNALGANKLATSERYARYALATSASVGTLCAVLVLLSQGVILSLYTQVSADVIALAALCFPVLAVSTVVRNINITLIVGVLRAGGDAKFCMNMDVVCQWMWAVPMTALAAMWFELPLQYVFLMMTSEEIVKLYPTIKRVFGNKWVNNLTEDKAASA</sequence>
<organism evidence="10 11">
    <name type="scientific">Enterovibrio gelatinilyticus</name>
    <dbReference type="NCBI Taxonomy" id="2899819"/>
    <lineage>
        <taxon>Bacteria</taxon>
        <taxon>Pseudomonadati</taxon>
        <taxon>Pseudomonadota</taxon>
        <taxon>Gammaproteobacteria</taxon>
        <taxon>Vibrionales</taxon>
        <taxon>Vibrionaceae</taxon>
        <taxon>Enterovibrio</taxon>
    </lineage>
</organism>
<keyword evidence="7 9" id="KW-0472">Membrane</keyword>
<evidence type="ECO:0000256" key="2">
    <source>
        <dbReference type="ARBA" id="ARBA00013489"/>
    </source>
</evidence>
<dbReference type="Proteomes" id="UP001149400">
    <property type="component" value="Unassembled WGS sequence"/>
</dbReference>
<proteinExistence type="predicted"/>
<feature type="transmembrane region" description="Helical" evidence="9">
    <location>
        <begin position="133"/>
        <end position="150"/>
    </location>
</feature>
<keyword evidence="6 9" id="KW-1133">Transmembrane helix</keyword>
<evidence type="ECO:0000256" key="1">
    <source>
        <dbReference type="ARBA" id="ARBA00004429"/>
    </source>
</evidence>
<gene>
    <name evidence="10" type="ORF">LRP50_23395</name>
</gene>
<feature type="transmembrane region" description="Helical" evidence="9">
    <location>
        <begin position="239"/>
        <end position="263"/>
    </location>
</feature>
<dbReference type="InterPro" id="IPR047135">
    <property type="entry name" value="YsiQ"/>
</dbReference>
<feature type="transmembrane region" description="Helical" evidence="9">
    <location>
        <begin position="283"/>
        <end position="306"/>
    </location>
</feature>